<evidence type="ECO:0000313" key="3">
    <source>
        <dbReference type="Proteomes" id="UP001176517"/>
    </source>
</evidence>
<accession>A0AAN6JWQ7</accession>
<comment type="caution">
    <text evidence="2">The sequence shown here is derived from an EMBL/GenBank/DDBJ whole genome shotgun (WGS) entry which is preliminary data.</text>
</comment>
<reference evidence="2" key="1">
    <citation type="journal article" date="2023" name="PhytoFront">
        <title>Draft Genome Resources of Seven Strains of Tilletia horrida, Causal Agent of Kernel Smut of Rice.</title>
        <authorList>
            <person name="Khanal S."/>
            <person name="Antony Babu S."/>
            <person name="Zhou X.G."/>
        </authorList>
    </citation>
    <scope>NUCLEOTIDE SEQUENCE</scope>
    <source>
        <strain evidence="2">TX6</strain>
    </source>
</reference>
<feature type="region of interest" description="Disordered" evidence="1">
    <location>
        <begin position="195"/>
        <end position="224"/>
    </location>
</feature>
<feature type="region of interest" description="Disordered" evidence="1">
    <location>
        <begin position="1"/>
        <end position="29"/>
    </location>
</feature>
<feature type="compositionally biased region" description="Gly residues" evidence="1">
    <location>
        <begin position="339"/>
        <end position="348"/>
    </location>
</feature>
<dbReference type="EMBL" id="JAPDMZ010000147">
    <property type="protein sequence ID" value="KAK0547960.1"/>
    <property type="molecule type" value="Genomic_DNA"/>
</dbReference>
<dbReference type="InterPro" id="IPR042534">
    <property type="entry name" value="SAP18_sf"/>
</dbReference>
<gene>
    <name evidence="2" type="ORF">OC846_004647</name>
</gene>
<dbReference type="InterPro" id="IPR010516">
    <property type="entry name" value="SAP18"/>
</dbReference>
<keyword evidence="3" id="KW-1185">Reference proteome</keyword>
<dbReference type="AlphaFoldDB" id="A0AAN6JWQ7"/>
<sequence length="348" mass="36613">MDRSRSYSPQARTTSPLPGSSSIPEPGDDAPPCMLRVILSVGQYRPLSDYHFNPAPTDPARLPNPLSSRRGGTRMNQDEIKLYLWRNSTLRDVVRLAHAAAHLGHHPIYTARHSSLIAASPFARHGIRRVYFDSRRDEFIGREIAGGITRVSPAEYQSALLGSTGSGVGADGEDGDELHPLLDEEKEDLARLKAANGQGDGGSAEQNGRPGGGGSGGSSSARSGTEAGWTLRKCQLRDGDVVECVILFPDAQDQAADRPAGLRGPGGPIPPTQRASQFAAGPIRASTYAPGLGRHQDSARHHPYGRPSGSYRPSGGFRGGSRSSGGPGFASRGPEPRRGSGGGGGSGW</sequence>
<feature type="compositionally biased region" description="Low complexity" evidence="1">
    <location>
        <begin position="305"/>
        <end position="315"/>
    </location>
</feature>
<feature type="compositionally biased region" description="Gly residues" evidence="1">
    <location>
        <begin position="316"/>
        <end position="328"/>
    </location>
</feature>
<evidence type="ECO:0000256" key="1">
    <source>
        <dbReference type="SAM" id="MobiDB-lite"/>
    </source>
</evidence>
<organism evidence="2 3">
    <name type="scientific">Tilletia horrida</name>
    <dbReference type="NCBI Taxonomy" id="155126"/>
    <lineage>
        <taxon>Eukaryota</taxon>
        <taxon>Fungi</taxon>
        <taxon>Dikarya</taxon>
        <taxon>Basidiomycota</taxon>
        <taxon>Ustilaginomycotina</taxon>
        <taxon>Exobasidiomycetes</taxon>
        <taxon>Tilletiales</taxon>
        <taxon>Tilletiaceae</taxon>
        <taxon>Tilletia</taxon>
    </lineage>
</organism>
<feature type="region of interest" description="Disordered" evidence="1">
    <location>
        <begin position="50"/>
        <end position="73"/>
    </location>
</feature>
<name>A0AAN6JWQ7_9BASI</name>
<dbReference type="Proteomes" id="UP001176517">
    <property type="component" value="Unassembled WGS sequence"/>
</dbReference>
<feature type="region of interest" description="Disordered" evidence="1">
    <location>
        <begin position="256"/>
        <end position="348"/>
    </location>
</feature>
<evidence type="ECO:0000313" key="2">
    <source>
        <dbReference type="EMBL" id="KAK0547960.1"/>
    </source>
</evidence>
<dbReference type="Pfam" id="PF06487">
    <property type="entry name" value="SAP18"/>
    <property type="match status" value="1"/>
</dbReference>
<feature type="compositionally biased region" description="Polar residues" evidence="1">
    <location>
        <begin position="1"/>
        <end position="23"/>
    </location>
</feature>
<proteinExistence type="predicted"/>
<dbReference type="Gene3D" id="3.10.20.550">
    <property type="entry name" value="ASAP complex, SAP18 subunit"/>
    <property type="match status" value="1"/>
</dbReference>
<protein>
    <submittedName>
        <fullName evidence="2">Uncharacterized protein</fullName>
    </submittedName>
</protein>